<reference evidence="6" key="1">
    <citation type="submission" date="2022-07" db="EMBL/GenBank/DDBJ databases">
        <title>Evaluation of T. orientalis genome assembly methods using nanopore sequencing and analysis of variation between genomes.</title>
        <authorList>
            <person name="Yam J."/>
            <person name="Micallef M.L."/>
            <person name="Liu M."/>
            <person name="Djordjevic S.P."/>
            <person name="Bogema D.R."/>
            <person name="Jenkins C."/>
        </authorList>
    </citation>
    <scope>NUCLEOTIDE SEQUENCE</scope>
    <source>
        <strain evidence="6">Goon Nure</strain>
    </source>
</reference>
<evidence type="ECO:0000313" key="6">
    <source>
        <dbReference type="EMBL" id="UKK01825.2"/>
    </source>
</evidence>
<dbReference type="EMBL" id="CP056071">
    <property type="protein sequence ID" value="UKK01825.2"/>
    <property type="molecule type" value="Genomic_DNA"/>
</dbReference>
<dbReference type="AlphaFoldDB" id="A0A976MCK3"/>
<dbReference type="Gene3D" id="2.130.10.10">
    <property type="entry name" value="YVTN repeat-like/Quinoprotein amine dehydrogenase"/>
    <property type="match status" value="2"/>
</dbReference>
<evidence type="ECO:0000313" key="7">
    <source>
        <dbReference type="Proteomes" id="UP000244811"/>
    </source>
</evidence>
<dbReference type="PANTHER" id="PTHR19853">
    <property type="entry name" value="WD REPEAT CONTAINING PROTEIN 3 WDR3"/>
    <property type="match status" value="1"/>
</dbReference>
<evidence type="ECO:0000256" key="5">
    <source>
        <dbReference type="SAM" id="MobiDB-lite"/>
    </source>
</evidence>
<dbReference type="GO" id="GO:0030490">
    <property type="term" value="P:maturation of SSU-rRNA"/>
    <property type="evidence" value="ECO:0007669"/>
    <property type="project" value="TreeGrafter"/>
</dbReference>
<dbReference type="GO" id="GO:0034388">
    <property type="term" value="C:Pwp2p-containing subcomplex of 90S preribosome"/>
    <property type="evidence" value="ECO:0007669"/>
    <property type="project" value="TreeGrafter"/>
</dbReference>
<keyword evidence="1 3" id="KW-0853">WD repeat</keyword>
<dbReference type="PANTHER" id="PTHR19853:SF0">
    <property type="entry name" value="WD REPEAT-CONTAINING PROTEIN 3"/>
    <property type="match status" value="1"/>
</dbReference>
<gene>
    <name evidence="6" type="ORF">MACK_001178</name>
</gene>
<keyword evidence="2" id="KW-0677">Repeat</keyword>
<dbReference type="SUPFAM" id="SSF101908">
    <property type="entry name" value="Putative isomerase YbhE"/>
    <property type="match status" value="1"/>
</dbReference>
<accession>A0A976MCK3</accession>
<evidence type="ECO:0000256" key="1">
    <source>
        <dbReference type="ARBA" id="ARBA00022574"/>
    </source>
</evidence>
<dbReference type="PROSITE" id="PS00678">
    <property type="entry name" value="WD_REPEATS_1"/>
    <property type="match status" value="2"/>
</dbReference>
<feature type="compositionally biased region" description="Acidic residues" evidence="5">
    <location>
        <begin position="479"/>
        <end position="488"/>
    </location>
</feature>
<dbReference type="InterPro" id="IPR001680">
    <property type="entry name" value="WD40_rpt"/>
</dbReference>
<name>A0A976MCK3_THEOR</name>
<proteinExistence type="predicted"/>
<dbReference type="GO" id="GO:0030515">
    <property type="term" value="F:snoRNA binding"/>
    <property type="evidence" value="ECO:0007669"/>
    <property type="project" value="TreeGrafter"/>
</dbReference>
<dbReference type="InterPro" id="IPR015943">
    <property type="entry name" value="WD40/YVTN_repeat-like_dom_sf"/>
</dbReference>
<dbReference type="PROSITE" id="PS50082">
    <property type="entry name" value="WD_REPEATS_2"/>
    <property type="match status" value="3"/>
</dbReference>
<dbReference type="SUPFAM" id="SSF50998">
    <property type="entry name" value="Quinoprotein alcohol dehydrogenase-like"/>
    <property type="match status" value="1"/>
</dbReference>
<organism evidence="6 7">
    <name type="scientific">Theileria orientalis</name>
    <dbReference type="NCBI Taxonomy" id="68886"/>
    <lineage>
        <taxon>Eukaryota</taxon>
        <taxon>Sar</taxon>
        <taxon>Alveolata</taxon>
        <taxon>Apicomplexa</taxon>
        <taxon>Aconoidasida</taxon>
        <taxon>Piroplasmida</taxon>
        <taxon>Theileriidae</taxon>
        <taxon>Theileria</taxon>
    </lineage>
</organism>
<evidence type="ECO:0000256" key="3">
    <source>
        <dbReference type="PROSITE-ProRule" id="PRU00221"/>
    </source>
</evidence>
<dbReference type="InterPro" id="IPR011047">
    <property type="entry name" value="Quinoprotein_ADH-like_sf"/>
</dbReference>
<dbReference type="Proteomes" id="UP000244811">
    <property type="component" value="Chromosome 2"/>
</dbReference>
<dbReference type="Pfam" id="PF00400">
    <property type="entry name" value="WD40"/>
    <property type="match status" value="3"/>
</dbReference>
<sequence length="1128" mass="131442">MVKSYLRYLHETTFGTVNSPLCKSIESLSPELVFSGTDDFVSLWNCKLNEIKIKFDFKKDEYNPSSLVVCFILTNNSKKHKINKSDHKYLFVGYKDGIIRRFLYTNHLLTDINNNNGLNKNGVVIINEDNVLIGHKSSITCLSLSINEELLISGSNDGNIFVWNVFDGQLLYKLKGHKNIILSTIYYFDNKLIVHEKQKNQKVPGHISKRSRQELSNNELNDRKLSENKDELGYIFSISKDNMIKIWDIINETCINTIIEPLFQFNHFIISSDNLYVNYKNNNVIHCYKINDLNEVVLLYKIENQHNYLKSKYLQHVTFYQDITGINGVDNAINYSMNHDVSTGTSGVFGDKTTRELSDDIAREVGGDTSSSLTHEDGRIDLLFVAYNKHIYMYKLLNESEVEVRRNKRLRRVNEKLKVKIHKLKKVLKLTNRKIDKSNLPSNLRSQYKYLKSLLTNEAIEAEDRTTTTVKTDNNDVADKDDDQMDDEEEKYAHGDYYKLIHIYNIGDNLNISTSGTSTSDSNYDDEDVDSSSHYNDKDVVSDDENVINSIQIYNYYTVINYNNNITNVYKFNYKALSNTMRNKRINNRKEDEELGDKVNEEYHDDVDVDKVESDEDRSSLFEKLYRLNKYHNNSIKLMKLSPDNRKLLTVSSSKIIIFNTQNNNMVNYTNNHFYYTKIDNMNESDAMTPVERDKEYVHNVTKVLFINNNNILLVLKSNRLLLYNLNTHGFYLVTSLNNIVNDHMETEEYHSDNVKNEIINVYYKSENEEEILLIVFKYNWVKKFNLNTGSIVNELNTNQQITHSQADNKYVYLGLLNNNIIIAFYNSLKIYSTLFGHSLPLTSLAVSSDLVLLASASLDKTIKIWDVKFGNILKSLLQHSKTVTQIQFLNNTHYLISISHDYKVKLYDCDEHVLITEISNFNYPLTLIEMSTYNQFFYITGSNCYCIFKYNISNDLIFVEEEHEKLQDQQISKELNLNTKILSTLEQLIETLEMDDEDMNDKLKNINNILSNVNYNLVYNMLLSLPFINIEQLIQNIINIFDIYLKDGSGGNKRNVVNLEYLIYVSLMISEIYLKQFVNNKTNIHKLKKQIPQILSNYLEMIQFNKSGLEYIKNLITINNNSLKRLI</sequence>
<evidence type="ECO:0000256" key="4">
    <source>
        <dbReference type="SAM" id="Coils"/>
    </source>
</evidence>
<dbReference type="GO" id="GO:0032040">
    <property type="term" value="C:small-subunit processome"/>
    <property type="evidence" value="ECO:0007669"/>
    <property type="project" value="TreeGrafter"/>
</dbReference>
<feature type="coiled-coil region" evidence="4">
    <location>
        <begin position="407"/>
        <end position="434"/>
    </location>
</feature>
<dbReference type="InterPro" id="IPR051570">
    <property type="entry name" value="TBC1_cilium_biogenesis"/>
</dbReference>
<keyword evidence="4" id="KW-0175">Coiled coil</keyword>
<dbReference type="PROSITE" id="PS50294">
    <property type="entry name" value="WD_REPEATS_REGION"/>
    <property type="match status" value="2"/>
</dbReference>
<feature type="region of interest" description="Disordered" evidence="5">
    <location>
        <begin position="517"/>
        <end position="538"/>
    </location>
</feature>
<protein>
    <submittedName>
        <fullName evidence="6">Uncharacterized protein</fullName>
    </submittedName>
</protein>
<feature type="repeat" description="WD" evidence="3">
    <location>
        <begin position="835"/>
        <end position="876"/>
    </location>
</feature>
<dbReference type="SMART" id="SM00320">
    <property type="entry name" value="WD40"/>
    <property type="match status" value="5"/>
</dbReference>
<evidence type="ECO:0000256" key="2">
    <source>
        <dbReference type="ARBA" id="ARBA00022737"/>
    </source>
</evidence>
<dbReference type="InterPro" id="IPR019775">
    <property type="entry name" value="WD40_repeat_CS"/>
</dbReference>
<feature type="repeat" description="WD" evidence="3">
    <location>
        <begin position="877"/>
        <end position="909"/>
    </location>
</feature>
<feature type="region of interest" description="Disordered" evidence="5">
    <location>
        <begin position="466"/>
        <end position="488"/>
    </location>
</feature>
<feature type="repeat" description="WD" evidence="3">
    <location>
        <begin position="132"/>
        <end position="173"/>
    </location>
</feature>